<dbReference type="RefSeq" id="WP_216032135.1">
    <property type="nucleotide sequence ID" value="NZ_JAHKNG010000005.1"/>
</dbReference>
<sequence>MSADAFGNCLSALKARAEEANRNEIRHQQEAARRAAELRDIRAFAWRRLNILRAVAAAVRGEAEEEPALLAGQAAMLRDTGLNLATQPRRDLAERFRPVTRAVWLATREEAEDAAAEAALAAFAEFEAWHLQDRETPFLALMEREIPELPLVEV</sequence>
<proteinExistence type="predicted"/>
<keyword evidence="2" id="KW-1185">Reference proteome</keyword>
<evidence type="ECO:0000313" key="1">
    <source>
        <dbReference type="EMBL" id="MBU3029442.1"/>
    </source>
</evidence>
<name>A0ABS6AH43_9RHOB</name>
<accession>A0ABS6AH43</accession>
<reference evidence="1" key="1">
    <citation type="submission" date="2021-06" db="EMBL/GenBank/DDBJ databases">
        <title>Paracoccus bacterium XHP0099 sp. nov., isolated from the surface waters of the Yellow Sea.</title>
        <authorList>
            <person name="Xue H."/>
            <person name="Zhang D."/>
        </authorList>
    </citation>
    <scope>NUCLEOTIDE SEQUENCE</scope>
    <source>
        <strain evidence="1">XHP0099</strain>
    </source>
</reference>
<dbReference type="Proteomes" id="UP001166191">
    <property type="component" value="Unassembled WGS sequence"/>
</dbReference>
<gene>
    <name evidence="1" type="ORF">KNW02_04810</name>
</gene>
<evidence type="ECO:0000313" key="2">
    <source>
        <dbReference type="Proteomes" id="UP001166191"/>
    </source>
</evidence>
<comment type="caution">
    <text evidence="1">The sequence shown here is derived from an EMBL/GenBank/DDBJ whole genome shotgun (WGS) entry which is preliminary data.</text>
</comment>
<dbReference type="EMBL" id="JAHKNG010000005">
    <property type="protein sequence ID" value="MBU3029442.1"/>
    <property type="molecule type" value="Genomic_DNA"/>
</dbReference>
<protein>
    <submittedName>
        <fullName evidence="1">Uncharacterized protein</fullName>
    </submittedName>
</protein>
<organism evidence="1 2">
    <name type="scientific">Paracoccus marinaquae</name>
    <dbReference type="NCBI Taxonomy" id="2841926"/>
    <lineage>
        <taxon>Bacteria</taxon>
        <taxon>Pseudomonadati</taxon>
        <taxon>Pseudomonadota</taxon>
        <taxon>Alphaproteobacteria</taxon>
        <taxon>Rhodobacterales</taxon>
        <taxon>Paracoccaceae</taxon>
        <taxon>Paracoccus</taxon>
    </lineage>
</organism>